<reference evidence="8 9" key="1">
    <citation type="journal article" date="2018" name="Nat. Ecol. Evol.">
        <title>Genomic signatures of mitonuclear coevolution across populations of Tigriopus californicus.</title>
        <authorList>
            <person name="Barreto F.S."/>
            <person name="Watson E.T."/>
            <person name="Lima T.G."/>
            <person name="Willett C.S."/>
            <person name="Edmands S."/>
            <person name="Li W."/>
            <person name="Burton R.S."/>
        </authorList>
    </citation>
    <scope>NUCLEOTIDE SEQUENCE [LARGE SCALE GENOMIC DNA]</scope>
    <source>
        <strain evidence="8 9">San Diego</strain>
    </source>
</reference>
<dbReference type="GO" id="GO:0005634">
    <property type="term" value="C:nucleus"/>
    <property type="evidence" value="ECO:0007669"/>
    <property type="project" value="UniProtKB-SubCell"/>
</dbReference>
<feature type="domain" description="ZZ-type" evidence="7">
    <location>
        <begin position="112"/>
        <end position="162"/>
    </location>
</feature>
<dbReference type="SMART" id="SM00291">
    <property type="entry name" value="ZnF_ZZ"/>
    <property type="match status" value="1"/>
</dbReference>
<keyword evidence="2" id="KW-0479">Metal-binding</keyword>
<dbReference type="CDD" id="cd02340">
    <property type="entry name" value="ZZ_NBR1_like"/>
    <property type="match status" value="1"/>
</dbReference>
<dbReference type="Gene3D" id="3.10.20.90">
    <property type="entry name" value="Phosphatidylinositol 3-kinase Catalytic Subunit, Chain A, domain 1"/>
    <property type="match status" value="1"/>
</dbReference>
<protein>
    <recommendedName>
        <fullName evidence="7">ZZ-type domain-containing protein</fullName>
    </recommendedName>
</protein>
<comment type="subcellular location">
    <subcellularLocation>
        <location evidence="1">Nucleus</location>
    </subcellularLocation>
</comment>
<dbReference type="Gene3D" id="3.30.60.90">
    <property type="match status" value="1"/>
</dbReference>
<evidence type="ECO:0000256" key="3">
    <source>
        <dbReference type="ARBA" id="ARBA00022771"/>
    </source>
</evidence>
<dbReference type="InterPro" id="IPR033741">
    <property type="entry name" value="SQSTM_UBA"/>
</dbReference>
<name>A0A553PK03_TIGCA</name>
<dbReference type="SUPFAM" id="SSF57850">
    <property type="entry name" value="RING/U-box"/>
    <property type="match status" value="1"/>
</dbReference>
<feature type="region of interest" description="Disordered" evidence="6">
    <location>
        <begin position="180"/>
        <end position="206"/>
    </location>
</feature>
<proteinExistence type="predicted"/>
<dbReference type="EMBL" id="VCGU01000003">
    <property type="protein sequence ID" value="TRY78006.1"/>
    <property type="molecule type" value="Genomic_DNA"/>
</dbReference>
<evidence type="ECO:0000313" key="9">
    <source>
        <dbReference type="Proteomes" id="UP000318571"/>
    </source>
</evidence>
<dbReference type="PROSITE" id="PS50135">
    <property type="entry name" value="ZF_ZZ_2"/>
    <property type="match status" value="1"/>
</dbReference>
<evidence type="ECO:0000256" key="2">
    <source>
        <dbReference type="ARBA" id="ARBA00022723"/>
    </source>
</evidence>
<evidence type="ECO:0000256" key="5">
    <source>
        <dbReference type="PROSITE-ProRule" id="PRU00228"/>
    </source>
</evidence>
<dbReference type="InterPro" id="IPR052260">
    <property type="entry name" value="Autophagy_Rcpt_SigReg"/>
</dbReference>
<dbReference type="InterPro" id="IPR000270">
    <property type="entry name" value="PB1_dom"/>
</dbReference>
<evidence type="ECO:0000259" key="7">
    <source>
        <dbReference type="PROSITE" id="PS50135"/>
    </source>
</evidence>
<evidence type="ECO:0000256" key="6">
    <source>
        <dbReference type="SAM" id="MobiDB-lite"/>
    </source>
</evidence>
<sequence length="343" mass="38460">MSETKHLKVTIIAENGPNHVPISTTHRITINQDATLKFNRLKNQLTNKFPELKAKTLELFWTDSDGDQVSINNDSALAIAMSEMETYPVVKFSVKVMGPKSSVTVSHIGSPHEDVKCDLCEKQIHGFRYKCVVCANFDLCGLCEAQGFHREHNMIRVASPDMVLPKNYYRKLSKFHERVLTNDKAQDDQGGAKQPKDRSRSKSKSKVIVVCPSEENFEADPEPVEDMFAQLNSHGTEYMRSLGDMISGALESLDNMVMAEEEDDGEVDVANQDEEEDDGEVDVPNQDEEEDMKPQSDPNVSAGLQTLMDMGYTNEGGWLSLLLKSKNNDVEKTLEALQAKKRE</sequence>
<accession>A0A553PK03</accession>
<dbReference type="STRING" id="6832.A0A553PK03"/>
<dbReference type="InterPro" id="IPR000433">
    <property type="entry name" value="Znf_ZZ"/>
</dbReference>
<keyword evidence="3 5" id="KW-0863">Zinc-finger</keyword>
<keyword evidence="9" id="KW-1185">Reference proteome</keyword>
<organism evidence="8 9">
    <name type="scientific">Tigriopus californicus</name>
    <name type="common">Marine copepod</name>
    <dbReference type="NCBI Taxonomy" id="6832"/>
    <lineage>
        <taxon>Eukaryota</taxon>
        <taxon>Metazoa</taxon>
        <taxon>Ecdysozoa</taxon>
        <taxon>Arthropoda</taxon>
        <taxon>Crustacea</taxon>
        <taxon>Multicrustacea</taxon>
        <taxon>Hexanauplia</taxon>
        <taxon>Copepoda</taxon>
        <taxon>Harpacticoida</taxon>
        <taxon>Harpacticidae</taxon>
        <taxon>Tigriopus</taxon>
    </lineage>
</organism>
<dbReference type="Pfam" id="PF00569">
    <property type="entry name" value="ZZ"/>
    <property type="match status" value="1"/>
</dbReference>
<evidence type="ECO:0000256" key="1">
    <source>
        <dbReference type="ARBA" id="ARBA00004123"/>
    </source>
</evidence>
<dbReference type="Pfam" id="PF16577">
    <property type="entry name" value="UBA_5"/>
    <property type="match status" value="1"/>
</dbReference>
<evidence type="ECO:0000256" key="4">
    <source>
        <dbReference type="ARBA" id="ARBA00022833"/>
    </source>
</evidence>
<dbReference type="InterPro" id="IPR043145">
    <property type="entry name" value="Znf_ZZ_sf"/>
</dbReference>
<dbReference type="SUPFAM" id="SSF46934">
    <property type="entry name" value="UBA-like"/>
    <property type="match status" value="1"/>
</dbReference>
<evidence type="ECO:0000313" key="8">
    <source>
        <dbReference type="EMBL" id="TRY78006.1"/>
    </source>
</evidence>
<keyword evidence="4" id="KW-0862">Zinc</keyword>
<dbReference type="PANTHER" id="PTHR15090">
    <property type="entry name" value="SEQUESTOSOME 1-RELATED"/>
    <property type="match status" value="1"/>
</dbReference>
<dbReference type="SUPFAM" id="SSF54277">
    <property type="entry name" value="CAD &amp; PB1 domains"/>
    <property type="match status" value="1"/>
</dbReference>
<dbReference type="AlphaFoldDB" id="A0A553PK03"/>
<dbReference type="Pfam" id="PF00564">
    <property type="entry name" value="PB1"/>
    <property type="match status" value="1"/>
</dbReference>
<dbReference type="PROSITE" id="PS01357">
    <property type="entry name" value="ZF_ZZ_1"/>
    <property type="match status" value="1"/>
</dbReference>
<dbReference type="Gene3D" id="1.10.8.10">
    <property type="entry name" value="DNA helicase RuvA subunit, C-terminal domain"/>
    <property type="match status" value="1"/>
</dbReference>
<dbReference type="Proteomes" id="UP000318571">
    <property type="component" value="Chromosome 11"/>
</dbReference>
<dbReference type="InterPro" id="IPR009060">
    <property type="entry name" value="UBA-like_sf"/>
</dbReference>
<feature type="compositionally biased region" description="Acidic residues" evidence="6">
    <location>
        <begin position="261"/>
        <end position="291"/>
    </location>
</feature>
<feature type="region of interest" description="Disordered" evidence="6">
    <location>
        <begin position="261"/>
        <end position="302"/>
    </location>
</feature>
<gene>
    <name evidence="8" type="ORF">TCAL_08605</name>
</gene>
<comment type="caution">
    <text evidence="8">The sequence shown here is derived from an EMBL/GenBank/DDBJ whole genome shotgun (WGS) entry which is preliminary data.</text>
</comment>
<dbReference type="OMA" id="FNNAFEW"/>
<dbReference type="OrthoDB" id="6382171at2759"/>
<dbReference type="GO" id="GO:0008270">
    <property type="term" value="F:zinc ion binding"/>
    <property type="evidence" value="ECO:0007669"/>
    <property type="project" value="UniProtKB-KW"/>
</dbReference>